<dbReference type="Pfam" id="PF15365">
    <property type="entry name" value="PNRC"/>
    <property type="match status" value="1"/>
</dbReference>
<feature type="repeat" description="PPR" evidence="3">
    <location>
        <begin position="87"/>
        <end position="121"/>
    </location>
</feature>
<keyword evidence="7" id="KW-1185">Reference proteome</keyword>
<dbReference type="InterPro" id="IPR046848">
    <property type="entry name" value="E_motif"/>
</dbReference>
<dbReference type="EMBL" id="JAMYWD010000006">
    <property type="protein sequence ID" value="KAJ4969134.1"/>
    <property type="molecule type" value="Genomic_DNA"/>
</dbReference>
<protein>
    <recommendedName>
        <fullName evidence="5">DYW domain-containing protein</fullName>
    </recommendedName>
</protein>
<dbReference type="Pfam" id="PF13041">
    <property type="entry name" value="PPR_2"/>
    <property type="match status" value="3"/>
</dbReference>
<dbReference type="PANTHER" id="PTHR47926:SF347">
    <property type="entry name" value="PENTATRICOPEPTIDE REPEAT-CONTAINING PROTEIN"/>
    <property type="match status" value="1"/>
</dbReference>
<comment type="similarity">
    <text evidence="1">Belongs to the PPR family. PCMP-H subfamily.</text>
</comment>
<evidence type="ECO:0000256" key="1">
    <source>
        <dbReference type="ARBA" id="ARBA00006643"/>
    </source>
</evidence>
<evidence type="ECO:0000313" key="6">
    <source>
        <dbReference type="EMBL" id="KAJ4969134.1"/>
    </source>
</evidence>
<dbReference type="SUPFAM" id="SSF48452">
    <property type="entry name" value="TPR-like"/>
    <property type="match status" value="1"/>
</dbReference>
<dbReference type="PROSITE" id="PS51375">
    <property type="entry name" value="PPR"/>
    <property type="match status" value="5"/>
</dbReference>
<gene>
    <name evidence="6" type="ORF">NE237_015835</name>
</gene>
<feature type="repeat" description="PPR" evidence="3">
    <location>
        <begin position="320"/>
        <end position="354"/>
    </location>
</feature>
<evidence type="ECO:0000256" key="2">
    <source>
        <dbReference type="ARBA" id="ARBA00022737"/>
    </source>
</evidence>
<organism evidence="6 7">
    <name type="scientific">Protea cynaroides</name>
    <dbReference type="NCBI Taxonomy" id="273540"/>
    <lineage>
        <taxon>Eukaryota</taxon>
        <taxon>Viridiplantae</taxon>
        <taxon>Streptophyta</taxon>
        <taxon>Embryophyta</taxon>
        <taxon>Tracheophyta</taxon>
        <taxon>Spermatophyta</taxon>
        <taxon>Magnoliopsida</taxon>
        <taxon>Proteales</taxon>
        <taxon>Proteaceae</taxon>
        <taxon>Protea</taxon>
    </lineage>
</organism>
<sequence>MATINQTLVTFPPHQNPKTNNLRHHHLFSVVSSANTLAQLKQVHTQILRSGFDRSTSLLLRLVVCSCAVSSGSDYALLVFNQISEPETHICNRVLRELSRSHEPDRTLQLYERMRREGIGLSRFSFPPLLKASARVSALAEGSEIHGIASKLGFDSDTFIQTALVRVYAHCGRIFEARLMFDKMAHRDVVTWSIIIEGYCQSGLYKEAFLLFDEMKSSGVEPDEMVLATILSACGRAGNLDYGRVIHEYITRKNVTLDSHLQSALITMYSNCGAMDLAQLLFDKMSPKNLVVSTAMVSAYSKLRNVEAARSIFNQMVEKDLVCWSAMISGYAESDWPQEGLKLFDEMRVSGIKPDQITMLSVISACAQLGALDQAKWIHTFTYENGFGDILPVNNALIDMYAKCGSLDGARSVFDRMPRRNVVSWTSMITALAVHGDADNALKLFQRMKDEGIKPNQVTFVGVLYACSHAGLVEKGRQVFASMVEEFNITPKHEHYGCMVDLLGRANLLREALAVVEAMPFPPNVVVWGSLLAACRVHGEVELGEFAAKRLLELEPNHDGAHVLLSNIYAKAKRWDDVGAVRNMMKQRGITKERGWSRIEINREIHEFVTADKTHRMTDMIYWKLDQIVGELKLVGYAPDACSVLVDLDEEEKKEVILWHSEKLALCLGLISVAKGSCIHIVKNLRVCEDCHAFMKLVSKSFFSEILMSLGSGRLINHLYIQMETLVVVLQHRNQYYSRSNCSIHDGFGSSPSRSFTGINCRTFQSGGGILPTPLKPSKSTAAIKKACSSPRTPPPVKPLWEEEDHLKINGKSCAVPINIKAPKIERSFSDDLCYSELWAGPAYSNSPPPSSLPIPKFSLRQKRSVSLDVPASASEIAAHPIARSAPSSPTREAQSSPRTFFLSTDSATRDLRRILHLDISDD</sequence>
<evidence type="ECO:0000259" key="5">
    <source>
        <dbReference type="Pfam" id="PF14432"/>
    </source>
</evidence>
<name>A0A9Q0QRL1_9MAGN</name>
<dbReference type="Gene3D" id="1.25.40.10">
    <property type="entry name" value="Tetratricopeptide repeat domain"/>
    <property type="match status" value="4"/>
</dbReference>
<feature type="repeat" description="PPR" evidence="3">
    <location>
        <begin position="188"/>
        <end position="222"/>
    </location>
</feature>
<dbReference type="Pfam" id="PF01535">
    <property type="entry name" value="PPR"/>
    <property type="match status" value="1"/>
</dbReference>
<dbReference type="GO" id="GO:0009451">
    <property type="term" value="P:RNA modification"/>
    <property type="evidence" value="ECO:0007669"/>
    <property type="project" value="InterPro"/>
</dbReference>
<feature type="compositionally biased region" description="Polar residues" evidence="4">
    <location>
        <begin position="886"/>
        <end position="902"/>
    </location>
</feature>
<dbReference type="Pfam" id="PF14432">
    <property type="entry name" value="DYW_deaminase"/>
    <property type="match status" value="1"/>
</dbReference>
<dbReference type="FunFam" id="1.25.40.10:FF:000427">
    <property type="entry name" value="Pentatricopeptide repeat-containing protein chloroplastic"/>
    <property type="match status" value="1"/>
</dbReference>
<dbReference type="OrthoDB" id="185373at2759"/>
<evidence type="ECO:0000256" key="3">
    <source>
        <dbReference type="PROSITE-ProRule" id="PRU00708"/>
    </source>
</evidence>
<evidence type="ECO:0000256" key="4">
    <source>
        <dbReference type="SAM" id="MobiDB-lite"/>
    </source>
</evidence>
<evidence type="ECO:0000313" key="7">
    <source>
        <dbReference type="Proteomes" id="UP001141806"/>
    </source>
</evidence>
<dbReference type="GO" id="GO:0008270">
    <property type="term" value="F:zinc ion binding"/>
    <property type="evidence" value="ECO:0007669"/>
    <property type="project" value="InterPro"/>
</dbReference>
<accession>A0A9Q0QRL1</accession>
<dbReference type="GO" id="GO:0016071">
    <property type="term" value="P:mRNA metabolic process"/>
    <property type="evidence" value="ECO:0007669"/>
    <property type="project" value="UniProtKB-ARBA"/>
</dbReference>
<dbReference type="AlphaFoldDB" id="A0A9Q0QRL1"/>
<dbReference type="InterPro" id="IPR032867">
    <property type="entry name" value="DYW_dom"/>
</dbReference>
<dbReference type="InterPro" id="IPR046960">
    <property type="entry name" value="PPR_At4g14850-like_plant"/>
</dbReference>
<dbReference type="InterPro" id="IPR011990">
    <property type="entry name" value="TPR-like_helical_dom_sf"/>
</dbReference>
<dbReference type="GO" id="GO:0003723">
    <property type="term" value="F:RNA binding"/>
    <property type="evidence" value="ECO:0007669"/>
    <property type="project" value="InterPro"/>
</dbReference>
<feature type="region of interest" description="Disordered" evidence="4">
    <location>
        <begin position="879"/>
        <end position="902"/>
    </location>
</feature>
<dbReference type="FunFam" id="1.25.40.10:FF:000348">
    <property type="entry name" value="Pentatricopeptide repeat-containing protein chloroplastic"/>
    <property type="match status" value="1"/>
</dbReference>
<dbReference type="InterPro" id="IPR002885">
    <property type="entry name" value="PPR_rpt"/>
</dbReference>
<keyword evidence="2" id="KW-0677">Repeat</keyword>
<dbReference type="InterPro" id="IPR028322">
    <property type="entry name" value="PNRC-like_rgn"/>
</dbReference>
<dbReference type="Proteomes" id="UP001141806">
    <property type="component" value="Unassembled WGS sequence"/>
</dbReference>
<comment type="caution">
    <text evidence="6">The sequence shown here is derived from an EMBL/GenBank/DDBJ whole genome shotgun (WGS) entry which is preliminary data.</text>
</comment>
<dbReference type="Pfam" id="PF20431">
    <property type="entry name" value="E_motif"/>
    <property type="match status" value="1"/>
</dbReference>
<dbReference type="FunFam" id="1.25.40.10:FF:000325">
    <property type="entry name" value="Pentatricopeptide repeat-containing protein At4g14820"/>
    <property type="match status" value="1"/>
</dbReference>
<proteinExistence type="inferred from homology"/>
<reference evidence="6" key="1">
    <citation type="journal article" date="2023" name="Plant J.">
        <title>The genome of the king protea, Protea cynaroides.</title>
        <authorList>
            <person name="Chang J."/>
            <person name="Duong T.A."/>
            <person name="Schoeman C."/>
            <person name="Ma X."/>
            <person name="Roodt D."/>
            <person name="Barker N."/>
            <person name="Li Z."/>
            <person name="Van de Peer Y."/>
            <person name="Mizrachi E."/>
        </authorList>
    </citation>
    <scope>NUCLEOTIDE SEQUENCE</scope>
    <source>
        <tissue evidence="6">Young leaves</tissue>
    </source>
</reference>
<feature type="domain" description="DYW" evidence="5">
    <location>
        <begin position="636"/>
        <end position="708"/>
    </location>
</feature>
<dbReference type="PANTHER" id="PTHR47926">
    <property type="entry name" value="PENTATRICOPEPTIDE REPEAT-CONTAINING PROTEIN"/>
    <property type="match status" value="1"/>
</dbReference>
<feature type="repeat" description="PPR" evidence="3">
    <location>
        <begin position="421"/>
        <end position="455"/>
    </location>
</feature>
<feature type="repeat" description="PPR" evidence="3">
    <location>
        <begin position="289"/>
        <end position="319"/>
    </location>
</feature>
<dbReference type="NCBIfam" id="TIGR00756">
    <property type="entry name" value="PPR"/>
    <property type="match status" value="5"/>
</dbReference>